<dbReference type="AlphaFoldDB" id="A0AAQ3MKF4"/>
<dbReference type="Proteomes" id="UP001374535">
    <property type="component" value="Chromosome 10"/>
</dbReference>
<protein>
    <submittedName>
        <fullName evidence="1">Uncharacterized protein</fullName>
    </submittedName>
</protein>
<keyword evidence="2" id="KW-1185">Reference proteome</keyword>
<evidence type="ECO:0000313" key="1">
    <source>
        <dbReference type="EMBL" id="WVY92525.1"/>
    </source>
</evidence>
<accession>A0AAQ3MKF4</accession>
<reference evidence="1 2" key="1">
    <citation type="journal article" date="2023" name="Life. Sci Alliance">
        <title>Evolutionary insights into 3D genome organization and epigenetic landscape of Vigna mungo.</title>
        <authorList>
            <person name="Junaid A."/>
            <person name="Singh B."/>
            <person name="Bhatia S."/>
        </authorList>
    </citation>
    <scope>NUCLEOTIDE SEQUENCE [LARGE SCALE GENOMIC DNA]</scope>
    <source>
        <strain evidence="1">Urdbean</strain>
    </source>
</reference>
<sequence>MAEQTALELIDEASELLSKIHPDLLSLDTLNHPLMQVQEGFNPHMNMQIPLNPDMNMHIPLNPDMNMDIFNPHMNMYMPPPPLLNHMKNINHHPQQMDTIHSLTS</sequence>
<gene>
    <name evidence="1" type="ORF">V8G54_031613</name>
</gene>
<organism evidence="1 2">
    <name type="scientific">Vigna mungo</name>
    <name type="common">Black gram</name>
    <name type="synonym">Phaseolus mungo</name>
    <dbReference type="NCBI Taxonomy" id="3915"/>
    <lineage>
        <taxon>Eukaryota</taxon>
        <taxon>Viridiplantae</taxon>
        <taxon>Streptophyta</taxon>
        <taxon>Embryophyta</taxon>
        <taxon>Tracheophyta</taxon>
        <taxon>Spermatophyta</taxon>
        <taxon>Magnoliopsida</taxon>
        <taxon>eudicotyledons</taxon>
        <taxon>Gunneridae</taxon>
        <taxon>Pentapetalae</taxon>
        <taxon>rosids</taxon>
        <taxon>fabids</taxon>
        <taxon>Fabales</taxon>
        <taxon>Fabaceae</taxon>
        <taxon>Papilionoideae</taxon>
        <taxon>50 kb inversion clade</taxon>
        <taxon>NPAAA clade</taxon>
        <taxon>indigoferoid/millettioid clade</taxon>
        <taxon>Phaseoleae</taxon>
        <taxon>Vigna</taxon>
    </lineage>
</organism>
<proteinExistence type="predicted"/>
<name>A0AAQ3MKF4_VIGMU</name>
<evidence type="ECO:0000313" key="2">
    <source>
        <dbReference type="Proteomes" id="UP001374535"/>
    </source>
</evidence>
<dbReference type="EMBL" id="CP144691">
    <property type="protein sequence ID" value="WVY92525.1"/>
    <property type="molecule type" value="Genomic_DNA"/>
</dbReference>